<dbReference type="GeneID" id="28540818"/>
<dbReference type="EMBL" id="LN554846">
    <property type="protein sequence ID" value="CED71338.1"/>
    <property type="molecule type" value="Genomic_DNA"/>
</dbReference>
<dbReference type="KEGG" id="awd:AWOD_I_1254"/>
<dbReference type="Proteomes" id="UP000032427">
    <property type="component" value="Chromosome 1"/>
</dbReference>
<dbReference type="Pfam" id="PF13673">
    <property type="entry name" value="Acetyltransf_10"/>
    <property type="match status" value="1"/>
</dbReference>
<organism evidence="2 3">
    <name type="scientific">Aliivibrio wodanis</name>
    <dbReference type="NCBI Taxonomy" id="80852"/>
    <lineage>
        <taxon>Bacteria</taxon>
        <taxon>Pseudomonadati</taxon>
        <taxon>Pseudomonadota</taxon>
        <taxon>Gammaproteobacteria</taxon>
        <taxon>Vibrionales</taxon>
        <taxon>Vibrionaceae</taxon>
        <taxon>Aliivibrio</taxon>
    </lineage>
</organism>
<dbReference type="InterPro" id="IPR053144">
    <property type="entry name" value="Acetyltransferase_Butenolide"/>
</dbReference>
<evidence type="ECO:0000313" key="3">
    <source>
        <dbReference type="Proteomes" id="UP000032427"/>
    </source>
</evidence>
<dbReference type="STRING" id="80852.AWOD_I_1254"/>
<dbReference type="InterPro" id="IPR016181">
    <property type="entry name" value="Acyl_CoA_acyltransferase"/>
</dbReference>
<evidence type="ECO:0000313" key="2">
    <source>
        <dbReference type="EMBL" id="CED71338.1"/>
    </source>
</evidence>
<sequence>MEIDYKVNEPITAEQFITLLKKTSLGVRRPIDSVEKIQAMLDNSNLIVTAWGDGELIGIARSVTDFNFCCYLSDLAVDESIQSVGIGKYLILVTKEELTPDCKLILLAAPQAEGYYPKIGFEAHNSAWVLSDASQLKLF</sequence>
<proteinExistence type="predicted"/>
<dbReference type="PANTHER" id="PTHR43233">
    <property type="entry name" value="FAMILY N-ACETYLTRANSFERASE, PUTATIVE (AFU_ORTHOLOGUE AFUA_6G03350)-RELATED"/>
    <property type="match status" value="1"/>
</dbReference>
<keyword evidence="3" id="KW-1185">Reference proteome</keyword>
<dbReference type="PROSITE" id="PS51186">
    <property type="entry name" value="GNAT"/>
    <property type="match status" value="1"/>
</dbReference>
<protein>
    <submittedName>
        <fullName evidence="2">Putative acetyltransferase, GNAT family</fullName>
    </submittedName>
</protein>
<accession>A0A090IPT5</accession>
<name>A0A090IPT5_9GAMM</name>
<reference evidence="3" key="1">
    <citation type="submission" date="2014-09" db="EMBL/GenBank/DDBJ databases">
        <authorList>
            <person name="Hjerde E."/>
        </authorList>
    </citation>
    <scope>NUCLEOTIDE SEQUENCE [LARGE SCALE GENOMIC DNA]</scope>
    <source>
        <strain evidence="3">06/09/139</strain>
    </source>
</reference>
<dbReference type="SUPFAM" id="SSF55729">
    <property type="entry name" value="Acyl-CoA N-acyltransferases (Nat)"/>
    <property type="match status" value="1"/>
</dbReference>
<dbReference type="PANTHER" id="PTHR43233:SF1">
    <property type="entry name" value="FAMILY N-ACETYLTRANSFERASE, PUTATIVE (AFU_ORTHOLOGUE AFUA_6G03350)-RELATED"/>
    <property type="match status" value="1"/>
</dbReference>
<dbReference type="CDD" id="cd04301">
    <property type="entry name" value="NAT_SF"/>
    <property type="match status" value="1"/>
</dbReference>
<gene>
    <name evidence="2" type="ORF">AWOD_I_1254</name>
</gene>
<dbReference type="OrthoDB" id="9775804at2"/>
<dbReference type="GO" id="GO:0016747">
    <property type="term" value="F:acyltransferase activity, transferring groups other than amino-acyl groups"/>
    <property type="evidence" value="ECO:0007669"/>
    <property type="project" value="InterPro"/>
</dbReference>
<evidence type="ECO:0000259" key="1">
    <source>
        <dbReference type="PROSITE" id="PS51186"/>
    </source>
</evidence>
<keyword evidence="2" id="KW-0808">Transferase</keyword>
<dbReference type="AlphaFoldDB" id="A0A090IPT5"/>
<dbReference type="InterPro" id="IPR000182">
    <property type="entry name" value="GNAT_dom"/>
</dbReference>
<dbReference type="PATRIC" id="fig|80852.17.peg.1289"/>
<dbReference type="HOGENOM" id="CLU_086503_4_0_6"/>
<feature type="domain" description="N-acetyltransferase" evidence="1">
    <location>
        <begin position="3"/>
        <end position="139"/>
    </location>
</feature>
<dbReference type="Gene3D" id="3.40.630.30">
    <property type="match status" value="1"/>
</dbReference>